<feature type="transmembrane region" description="Helical" evidence="1">
    <location>
        <begin position="282"/>
        <end position="301"/>
    </location>
</feature>
<protein>
    <submittedName>
        <fullName evidence="2">Uncharacterized protein</fullName>
    </submittedName>
</protein>
<reference evidence="2 3" key="1">
    <citation type="journal article" date="2016" name="ISME J.">
        <title>Chasing the elusive Euryarchaeota class WSA2: genomes reveal a uniquely fastidious methyl-reducing methanogen.</title>
        <authorList>
            <person name="Nobu M.K."/>
            <person name="Narihiro T."/>
            <person name="Kuroda K."/>
            <person name="Mei R."/>
            <person name="Liu W.T."/>
        </authorList>
    </citation>
    <scope>NUCLEOTIDE SEQUENCE [LARGE SCALE GENOMIC DNA]</scope>
    <source>
        <strain evidence="2">U1lsi0528_Bin089</strain>
    </source>
</reference>
<evidence type="ECO:0000313" key="2">
    <source>
        <dbReference type="EMBL" id="KYC46899.1"/>
    </source>
</evidence>
<keyword evidence="1" id="KW-0812">Transmembrane</keyword>
<name>A0A150IPC6_9EURY</name>
<sequence>MDIINNVITNFKSNMDKSTQAVAKSIKDTAKISGQFSTSKSFSIPKGLEDRWDVLAKAAKEANIPLMNVEKAFNKINMTVLKNGQIMSLSTGKIVNTSKAMGKLTASTKRFNMSLLSIMFGMASINRALTGFLRSAITTYQKANEDTEGLGKATWELQAGWEFLKYSLIDALTQSSLFRTVVEWLIEIVKWFNKLDPKTKELLITITAIAAGVTGFIAALSSIGLLMNGLDMFISKVGVARGALSLLSAAAAIGIGIVIVWKGFQMIEEGLVEGEIIKQLKGIIVSGLGGAIVGAALGSFIPGLGTALGAVGGFLIGISLGVVFKIFKAGDVEIEKQYNNLKVVREKLMALGEPIPIDLTGKLVSYETVLGLNETTAATDYLYNARLSLKDINESLDASQVALTDGTRIYTDENINLLAGVKDLSKFTAVYTGNVDKNILSVVGNTDVTKYLATEVLPDYNDIIDTNVTKLLNERTETDKLTQSNINLADSIEKVKRAKGISIVKSAAEILTPPSTTLATVLSKNRLFKTPFGSKAIGGAISQTGPYMLHEGEFVVPRGSPGNKYYQGNTNNNSYNINLTINADTTDPDQLSRIILDNITYELNKKIDSVNN</sequence>
<feature type="transmembrane region" description="Helical" evidence="1">
    <location>
        <begin position="202"/>
        <end position="227"/>
    </location>
</feature>
<organism evidence="2 3">
    <name type="scientific">Candidatus Methanofastidiosum methylothiophilum</name>
    <dbReference type="NCBI Taxonomy" id="1705564"/>
    <lineage>
        <taxon>Archaea</taxon>
        <taxon>Methanobacteriati</taxon>
        <taxon>Methanobacteriota</taxon>
        <taxon>Stenosarchaea group</taxon>
        <taxon>Candidatus Methanofastidiosia</taxon>
        <taxon>Candidatus Methanofastidiosales</taxon>
        <taxon>Candidatus Methanofastidiosaceae</taxon>
        <taxon>Candidatus Methanofastidiosum</taxon>
    </lineage>
</organism>
<evidence type="ECO:0000256" key="1">
    <source>
        <dbReference type="SAM" id="Phobius"/>
    </source>
</evidence>
<evidence type="ECO:0000313" key="3">
    <source>
        <dbReference type="Proteomes" id="UP000075578"/>
    </source>
</evidence>
<dbReference type="Proteomes" id="UP000075578">
    <property type="component" value="Unassembled WGS sequence"/>
</dbReference>
<accession>A0A150IPC6</accession>
<dbReference type="AlphaFoldDB" id="A0A150IPC6"/>
<comment type="caution">
    <text evidence="2">The sequence shown here is derived from an EMBL/GenBank/DDBJ whole genome shotgun (WGS) entry which is preliminary data.</text>
</comment>
<dbReference type="EMBL" id="LNGD01000175">
    <property type="protein sequence ID" value="KYC46899.1"/>
    <property type="molecule type" value="Genomic_DNA"/>
</dbReference>
<proteinExistence type="predicted"/>
<feature type="transmembrane region" description="Helical" evidence="1">
    <location>
        <begin position="307"/>
        <end position="327"/>
    </location>
</feature>
<keyword evidence="1" id="KW-1133">Transmembrane helix</keyword>
<gene>
    <name evidence="2" type="ORF">AMQ74_01739</name>
</gene>
<keyword evidence="1" id="KW-0472">Membrane</keyword>
<feature type="transmembrane region" description="Helical" evidence="1">
    <location>
        <begin position="239"/>
        <end position="261"/>
    </location>
</feature>